<gene>
    <name evidence="2" type="ORF">GGQ61_000312</name>
</gene>
<accession>A0A839ZT67</accession>
<keyword evidence="1" id="KW-0472">Membrane</keyword>
<keyword evidence="1" id="KW-0812">Transmembrane</keyword>
<proteinExistence type="predicted"/>
<dbReference type="EMBL" id="JACIDK010000001">
    <property type="protein sequence ID" value="MBB3889615.1"/>
    <property type="molecule type" value="Genomic_DNA"/>
</dbReference>
<sequence>MSLVDGLLIALFLLLYVAAIAWDAVARPKRLTSLFTYSAIGSAALLTLTARTEGLSLEGAVRGVVLATAITAGYHLMVWARGAMMGAALYDTAKRRDLVGRLRSPKDLSD</sequence>
<dbReference type="AlphaFoldDB" id="A0A839ZT67"/>
<evidence type="ECO:0000313" key="3">
    <source>
        <dbReference type="Proteomes" id="UP000530564"/>
    </source>
</evidence>
<reference evidence="2 3" key="1">
    <citation type="submission" date="2020-08" db="EMBL/GenBank/DDBJ databases">
        <title>Genomic Encyclopedia of Type Strains, Phase IV (KMG-IV): sequencing the most valuable type-strain genomes for metagenomic binning, comparative biology and taxonomic classification.</title>
        <authorList>
            <person name="Goeker M."/>
        </authorList>
    </citation>
    <scope>NUCLEOTIDE SEQUENCE [LARGE SCALE GENOMIC DNA]</scope>
    <source>
        <strain evidence="2 3">DSM 21793</strain>
    </source>
</reference>
<feature type="transmembrane region" description="Helical" evidence="1">
    <location>
        <begin position="31"/>
        <end position="48"/>
    </location>
</feature>
<evidence type="ECO:0000313" key="2">
    <source>
        <dbReference type="EMBL" id="MBB3889615.1"/>
    </source>
</evidence>
<keyword evidence="3" id="KW-1185">Reference proteome</keyword>
<dbReference type="Proteomes" id="UP000530564">
    <property type="component" value="Unassembled WGS sequence"/>
</dbReference>
<name>A0A839ZT67_9CAUL</name>
<feature type="transmembrane region" description="Helical" evidence="1">
    <location>
        <begin position="60"/>
        <end position="80"/>
    </location>
</feature>
<keyword evidence="1" id="KW-1133">Transmembrane helix</keyword>
<dbReference type="RefSeq" id="WP_183769620.1">
    <property type="nucleotide sequence ID" value="NZ_JACIDK010000001.1"/>
</dbReference>
<comment type="caution">
    <text evidence="2">The sequence shown here is derived from an EMBL/GenBank/DDBJ whole genome shotgun (WGS) entry which is preliminary data.</text>
</comment>
<organism evidence="2 3">
    <name type="scientific">Phenylobacterium haematophilum</name>
    <dbReference type="NCBI Taxonomy" id="98513"/>
    <lineage>
        <taxon>Bacteria</taxon>
        <taxon>Pseudomonadati</taxon>
        <taxon>Pseudomonadota</taxon>
        <taxon>Alphaproteobacteria</taxon>
        <taxon>Caulobacterales</taxon>
        <taxon>Caulobacteraceae</taxon>
        <taxon>Phenylobacterium</taxon>
    </lineage>
</organism>
<evidence type="ECO:0000256" key="1">
    <source>
        <dbReference type="SAM" id="Phobius"/>
    </source>
</evidence>
<protein>
    <submittedName>
        <fullName evidence="2">Uncharacterized protein</fullName>
    </submittedName>
</protein>